<comment type="caution">
    <text evidence="1">The sequence shown here is derived from an EMBL/GenBank/DDBJ whole genome shotgun (WGS) entry which is preliminary data.</text>
</comment>
<protein>
    <submittedName>
        <fullName evidence="1">Uncharacterized protein</fullName>
    </submittedName>
</protein>
<name>X1H9F5_9ZZZZ</name>
<proteinExistence type="predicted"/>
<accession>X1H9F5</accession>
<gene>
    <name evidence="1" type="ORF">S03H2_27604</name>
</gene>
<evidence type="ECO:0000313" key="1">
    <source>
        <dbReference type="EMBL" id="GAH50454.1"/>
    </source>
</evidence>
<feature type="non-terminal residue" evidence="1">
    <location>
        <position position="1"/>
    </location>
</feature>
<dbReference type="AlphaFoldDB" id="X1H9F5"/>
<dbReference type="EMBL" id="BARU01016609">
    <property type="protein sequence ID" value="GAH50454.1"/>
    <property type="molecule type" value="Genomic_DNA"/>
</dbReference>
<organism evidence="1">
    <name type="scientific">marine sediment metagenome</name>
    <dbReference type="NCBI Taxonomy" id="412755"/>
    <lineage>
        <taxon>unclassified sequences</taxon>
        <taxon>metagenomes</taxon>
        <taxon>ecological metagenomes</taxon>
    </lineage>
</organism>
<sequence length="44" mass="5340">RFVKQKMNIPEALESPSAFYKVWNREAINEPWVHKAERAFGYDW</sequence>
<reference evidence="1" key="1">
    <citation type="journal article" date="2014" name="Front. Microbiol.">
        <title>High frequency of phylogenetically diverse reductive dehalogenase-homologous genes in deep subseafloor sedimentary metagenomes.</title>
        <authorList>
            <person name="Kawai M."/>
            <person name="Futagami T."/>
            <person name="Toyoda A."/>
            <person name="Takaki Y."/>
            <person name="Nishi S."/>
            <person name="Hori S."/>
            <person name="Arai W."/>
            <person name="Tsubouchi T."/>
            <person name="Morono Y."/>
            <person name="Uchiyama I."/>
            <person name="Ito T."/>
            <person name="Fujiyama A."/>
            <person name="Inagaki F."/>
            <person name="Takami H."/>
        </authorList>
    </citation>
    <scope>NUCLEOTIDE SEQUENCE</scope>
    <source>
        <strain evidence="1">Expedition CK06-06</strain>
    </source>
</reference>